<dbReference type="Proteomes" id="UP000265120">
    <property type="component" value="Chromosome 8"/>
</dbReference>
<dbReference type="InterPro" id="IPR001254">
    <property type="entry name" value="Trypsin_dom"/>
</dbReference>
<evidence type="ECO:0000256" key="6">
    <source>
        <dbReference type="SAM" id="MobiDB-lite"/>
    </source>
</evidence>
<dbReference type="PROSITE" id="PS00134">
    <property type="entry name" value="TRYPSIN_HIS"/>
    <property type="match status" value="1"/>
</dbReference>
<sequence length="363" mass="38776">MATSILILCLTVIPLSDIMVCSLPVCGTAPLNTKIVGGENAVDGAWPWQGTIQTLADKRHFCAGTLLNTEWALTAAHCKLPLNNVSADLFVYLFFLQMQEVGSLTEIIIHPEYNATTHDKDIALLKLQTSIVVNNHIQPICLPTTNSQFFTSTLCWATGWGKGQSGVPGHHGFLLPADFSLSDNLQEIDIPVVGKKKCSCSYQSTPKTTITDNMICAGGKDKGICLGDGGGPLQCKQDDKWILAGITSIATPCLDGLPQAFTRVSQFQDWILQSMKGFVTGLVPFVSSGTDADLSFVCPADLTTTAKPPLNSNLSTTTTTATTTTTTMTTTTTTTTSPASALTTEFSIIITALLMLLQHIVVQ</sequence>
<dbReference type="Gene3D" id="2.40.10.10">
    <property type="entry name" value="Trypsin-like serine proteases"/>
    <property type="match status" value="3"/>
</dbReference>
<dbReference type="PRINTS" id="PR00722">
    <property type="entry name" value="CHYMOTRYPSIN"/>
</dbReference>
<evidence type="ECO:0000256" key="2">
    <source>
        <dbReference type="ARBA" id="ARBA00022729"/>
    </source>
</evidence>
<reference evidence="9" key="2">
    <citation type="submission" date="2025-08" db="UniProtKB">
        <authorList>
            <consortium name="Ensembl"/>
        </authorList>
    </citation>
    <scope>IDENTIFICATION</scope>
</reference>
<dbReference type="PANTHER" id="PTHR24252">
    <property type="entry name" value="ACROSIN-RELATED"/>
    <property type="match status" value="1"/>
</dbReference>
<dbReference type="GO" id="GO:0006508">
    <property type="term" value="P:proteolysis"/>
    <property type="evidence" value="ECO:0007669"/>
    <property type="project" value="UniProtKB-KW"/>
</dbReference>
<dbReference type="Ensembl" id="ENSCSET00000029804.1">
    <property type="protein sequence ID" value="ENSCSEP00000029403.1"/>
    <property type="gene ID" value="ENSCSEG00000018796.1"/>
</dbReference>
<keyword evidence="4" id="KW-0720">Serine protease</keyword>
<dbReference type="GeneTree" id="ENSGT00940000163160"/>
<dbReference type="STRING" id="244447.ENSCSEP00000029403"/>
<dbReference type="GO" id="GO:0004252">
    <property type="term" value="F:serine-type endopeptidase activity"/>
    <property type="evidence" value="ECO:0007669"/>
    <property type="project" value="InterPro"/>
</dbReference>
<dbReference type="PROSITE" id="PS50240">
    <property type="entry name" value="TRYPSIN_DOM"/>
    <property type="match status" value="1"/>
</dbReference>
<feature type="compositionally biased region" description="Low complexity" evidence="6">
    <location>
        <begin position="315"/>
        <end position="334"/>
    </location>
</feature>
<feature type="signal peptide" evidence="7">
    <location>
        <begin position="1"/>
        <end position="18"/>
    </location>
</feature>
<dbReference type="SUPFAM" id="SSF50494">
    <property type="entry name" value="Trypsin-like serine proteases"/>
    <property type="match status" value="1"/>
</dbReference>
<dbReference type="CDD" id="cd00190">
    <property type="entry name" value="Tryp_SPc"/>
    <property type="match status" value="1"/>
</dbReference>
<evidence type="ECO:0000313" key="10">
    <source>
        <dbReference type="Proteomes" id="UP000265120"/>
    </source>
</evidence>
<dbReference type="InterPro" id="IPR009003">
    <property type="entry name" value="Peptidase_S1_PA"/>
</dbReference>
<keyword evidence="1" id="KW-0645">Protease</keyword>
<reference evidence="9" key="3">
    <citation type="submission" date="2025-09" db="UniProtKB">
        <authorList>
            <consortium name="Ensembl"/>
        </authorList>
    </citation>
    <scope>IDENTIFICATION</scope>
</reference>
<dbReference type="Pfam" id="PF00089">
    <property type="entry name" value="Trypsin"/>
    <property type="match status" value="1"/>
</dbReference>
<accession>A0A3P8WPM4</accession>
<name>A0A3P8WPM4_CYNSE</name>
<feature type="region of interest" description="Disordered" evidence="6">
    <location>
        <begin position="309"/>
        <end position="334"/>
    </location>
</feature>
<protein>
    <recommendedName>
        <fullName evidence="8">Peptidase S1 domain-containing protein</fullName>
    </recommendedName>
</protein>
<dbReference type="InterPro" id="IPR043504">
    <property type="entry name" value="Peptidase_S1_PA_chymotrypsin"/>
</dbReference>
<dbReference type="SMART" id="SM00020">
    <property type="entry name" value="Tryp_SPc"/>
    <property type="match status" value="1"/>
</dbReference>
<keyword evidence="10" id="KW-1185">Reference proteome</keyword>
<dbReference type="InterPro" id="IPR001314">
    <property type="entry name" value="Peptidase_S1A"/>
</dbReference>
<evidence type="ECO:0000256" key="7">
    <source>
        <dbReference type="SAM" id="SignalP"/>
    </source>
</evidence>
<dbReference type="AlphaFoldDB" id="A0A3P8WPM4"/>
<evidence type="ECO:0000256" key="3">
    <source>
        <dbReference type="ARBA" id="ARBA00022801"/>
    </source>
</evidence>
<evidence type="ECO:0000313" key="9">
    <source>
        <dbReference type="Ensembl" id="ENSCSEP00000029403.1"/>
    </source>
</evidence>
<evidence type="ECO:0000256" key="4">
    <source>
        <dbReference type="ARBA" id="ARBA00022825"/>
    </source>
</evidence>
<keyword evidence="3" id="KW-0378">Hydrolase</keyword>
<keyword evidence="2 7" id="KW-0732">Signal</keyword>
<reference evidence="9 10" key="1">
    <citation type="journal article" date="2014" name="Nat. Genet.">
        <title>Whole-genome sequence of a flatfish provides insights into ZW sex chromosome evolution and adaptation to a benthic lifestyle.</title>
        <authorList>
            <person name="Chen S."/>
            <person name="Zhang G."/>
            <person name="Shao C."/>
            <person name="Huang Q."/>
            <person name="Liu G."/>
            <person name="Zhang P."/>
            <person name="Song W."/>
            <person name="An N."/>
            <person name="Chalopin D."/>
            <person name="Volff J.N."/>
            <person name="Hong Y."/>
            <person name="Li Q."/>
            <person name="Sha Z."/>
            <person name="Zhou H."/>
            <person name="Xie M."/>
            <person name="Yu Q."/>
            <person name="Liu Y."/>
            <person name="Xiang H."/>
            <person name="Wang N."/>
            <person name="Wu K."/>
            <person name="Yang C."/>
            <person name="Zhou Q."/>
            <person name="Liao X."/>
            <person name="Yang L."/>
            <person name="Hu Q."/>
            <person name="Zhang J."/>
            <person name="Meng L."/>
            <person name="Jin L."/>
            <person name="Tian Y."/>
            <person name="Lian J."/>
            <person name="Yang J."/>
            <person name="Miao G."/>
            <person name="Liu S."/>
            <person name="Liang Z."/>
            <person name="Yan F."/>
            <person name="Li Y."/>
            <person name="Sun B."/>
            <person name="Zhang H."/>
            <person name="Zhang J."/>
            <person name="Zhu Y."/>
            <person name="Du M."/>
            <person name="Zhao Y."/>
            <person name="Schartl M."/>
            <person name="Tang Q."/>
            <person name="Wang J."/>
        </authorList>
    </citation>
    <scope>NUCLEOTIDE SEQUENCE</scope>
</reference>
<feature type="domain" description="Peptidase S1" evidence="8">
    <location>
        <begin position="35"/>
        <end position="276"/>
    </location>
</feature>
<evidence type="ECO:0000256" key="5">
    <source>
        <dbReference type="ARBA" id="ARBA00023157"/>
    </source>
</evidence>
<evidence type="ECO:0000256" key="1">
    <source>
        <dbReference type="ARBA" id="ARBA00022670"/>
    </source>
</evidence>
<dbReference type="InterPro" id="IPR018114">
    <property type="entry name" value="TRYPSIN_HIS"/>
</dbReference>
<evidence type="ECO:0000259" key="8">
    <source>
        <dbReference type="PROSITE" id="PS50240"/>
    </source>
</evidence>
<keyword evidence="5" id="KW-1015">Disulfide bond</keyword>
<organism evidence="9 10">
    <name type="scientific">Cynoglossus semilaevis</name>
    <name type="common">Tongue sole</name>
    <dbReference type="NCBI Taxonomy" id="244447"/>
    <lineage>
        <taxon>Eukaryota</taxon>
        <taxon>Metazoa</taxon>
        <taxon>Chordata</taxon>
        <taxon>Craniata</taxon>
        <taxon>Vertebrata</taxon>
        <taxon>Euteleostomi</taxon>
        <taxon>Actinopterygii</taxon>
        <taxon>Neopterygii</taxon>
        <taxon>Teleostei</taxon>
        <taxon>Neoteleostei</taxon>
        <taxon>Acanthomorphata</taxon>
        <taxon>Carangaria</taxon>
        <taxon>Pleuronectiformes</taxon>
        <taxon>Pleuronectoidei</taxon>
        <taxon>Cynoglossidae</taxon>
        <taxon>Cynoglossinae</taxon>
        <taxon>Cynoglossus</taxon>
    </lineage>
</organism>
<proteinExistence type="predicted"/>
<feature type="chain" id="PRO_5017970616" description="Peptidase S1 domain-containing protein" evidence="7">
    <location>
        <begin position="19"/>
        <end position="363"/>
    </location>
</feature>
<dbReference type="InParanoid" id="A0A3P8WPM4"/>
<dbReference type="FunFam" id="2.40.10.10:FF:000024">
    <property type="entry name" value="Serine protease 53"/>
    <property type="match status" value="1"/>
</dbReference>
<dbReference type="PANTHER" id="PTHR24252:SF7">
    <property type="entry name" value="HYALIN"/>
    <property type="match status" value="1"/>
</dbReference>